<dbReference type="GO" id="GO:0005765">
    <property type="term" value="C:lysosomal membrane"/>
    <property type="evidence" value="ECO:0007669"/>
    <property type="project" value="TreeGrafter"/>
</dbReference>
<dbReference type="RefSeq" id="XP_021337498.1">
    <property type="nucleotide sequence ID" value="XM_021482909.1"/>
</dbReference>
<evidence type="ECO:0000313" key="2">
    <source>
        <dbReference type="EMBL" id="SIO73397.1"/>
    </source>
</evidence>
<protein>
    <recommendedName>
        <fullName evidence="1">Mic1 domain-containing protein</fullName>
    </recommendedName>
</protein>
<proteinExistence type="predicted"/>
<dbReference type="VEuPathDB" id="PiroplasmaDB:BMR1_01G02650"/>
<gene>
    <name evidence="2" type="ORF">BMR1_01G02650</name>
</gene>
<accession>A0A1N6LX00</accession>
<dbReference type="OrthoDB" id="264532at2759"/>
<name>A0A1N6LX00_BABMR</name>
<dbReference type="GO" id="GO:0035658">
    <property type="term" value="C:Mon1-Ccz1 complex"/>
    <property type="evidence" value="ECO:0007669"/>
    <property type="project" value="InterPro"/>
</dbReference>
<dbReference type="GeneID" id="24423601"/>
<reference evidence="2 3" key="1">
    <citation type="journal article" date="2012" name="Nucleic Acids Res.">
        <title>Sequencing of the smallest Apicomplexan genome from the human pathogen Babesia microti.</title>
        <authorList>
            <person name="Cornillot E."/>
            <person name="Hadj-Kaddour K."/>
            <person name="Dassouli A."/>
            <person name="Noel B."/>
            <person name="Ranwez V."/>
            <person name="Vacherie B."/>
            <person name="Augagneur Y."/>
            <person name="Bres V."/>
            <person name="Duclos A."/>
            <person name="Randazzo S."/>
            <person name="Carcy B."/>
            <person name="Debierre-Grockiego F."/>
            <person name="Delbecq S."/>
            <person name="Moubri-Menage K."/>
            <person name="Shams-Eldin H."/>
            <person name="Usmani-Brown S."/>
            <person name="Bringaud F."/>
            <person name="Wincker P."/>
            <person name="Vivares C.P."/>
            <person name="Schwarz R.T."/>
            <person name="Schetters T.P."/>
            <person name="Krause P.J."/>
            <person name="Gorenflot A."/>
            <person name="Berry V."/>
            <person name="Barbe V."/>
            <person name="Ben Mamoun C."/>
        </authorList>
    </citation>
    <scope>NUCLEOTIDE SEQUENCE [LARGE SCALE GENOMIC DNA]</scope>
    <source>
        <strain evidence="2 3">RI</strain>
    </source>
</reference>
<dbReference type="InterPro" id="IPR040371">
    <property type="entry name" value="RMC1"/>
</dbReference>
<evidence type="ECO:0000313" key="3">
    <source>
        <dbReference type="Proteomes" id="UP000002899"/>
    </source>
</evidence>
<dbReference type="PANTHER" id="PTHR12897">
    <property type="entry name" value="COLON CANCER-ASSOCIATED PROTEIN MIC1"/>
    <property type="match status" value="1"/>
</dbReference>
<dbReference type="Proteomes" id="UP000002899">
    <property type="component" value="Chromosome I"/>
</dbReference>
<evidence type="ECO:0000259" key="1">
    <source>
        <dbReference type="Pfam" id="PF07035"/>
    </source>
</evidence>
<keyword evidence="3" id="KW-1185">Reference proteome</keyword>
<dbReference type="PANTHER" id="PTHR12897:SF4">
    <property type="entry name" value="REGULATOR OF MON1-CCZ1 COMPLEX"/>
    <property type="match status" value="1"/>
</dbReference>
<reference evidence="2 3" key="2">
    <citation type="journal article" date="2013" name="PLoS ONE">
        <title>Whole genome mapping and re-organization of the nuclear and mitochondrial genomes of Babesia microti isolates.</title>
        <authorList>
            <person name="Cornillot E."/>
            <person name="Dassouli A."/>
            <person name="Garg A."/>
            <person name="Pachikara N."/>
            <person name="Randazzo S."/>
            <person name="Depoix D."/>
            <person name="Carcy B."/>
            <person name="Delbecq S."/>
            <person name="Frutos R."/>
            <person name="Silva J.C."/>
            <person name="Sutton R."/>
            <person name="Krause P.J."/>
            <person name="Mamoun C.B."/>
        </authorList>
    </citation>
    <scope>NUCLEOTIDE SEQUENCE [LARGE SCALE GENOMIC DNA]</scope>
    <source>
        <strain evidence="2 3">RI</strain>
    </source>
</reference>
<dbReference type="Pfam" id="PF07035">
    <property type="entry name" value="RMC1_C"/>
    <property type="match status" value="1"/>
</dbReference>
<dbReference type="AlphaFoldDB" id="A0A1N6LX00"/>
<dbReference type="EMBL" id="FO082871">
    <property type="protein sequence ID" value="SIO73397.1"/>
    <property type="molecule type" value="Genomic_DNA"/>
</dbReference>
<reference evidence="2 3" key="3">
    <citation type="journal article" date="2016" name="Sci. Rep.">
        <title>Genome-wide diversity and gene expression profiling of Babesia microti isolates identify polymorphic genes that mediate host-pathogen interactions.</title>
        <authorList>
            <person name="Silva J.C."/>
            <person name="Cornillot E."/>
            <person name="McCracken C."/>
            <person name="Usmani-Brown S."/>
            <person name="Dwivedi A."/>
            <person name="Ifeonu O.O."/>
            <person name="Crabtree J."/>
            <person name="Gotia H.T."/>
            <person name="Virji A.Z."/>
            <person name="Reynes C."/>
            <person name="Colinge J."/>
            <person name="Kumar V."/>
            <person name="Lawres L."/>
            <person name="Pazzi J.E."/>
            <person name="Pablo J.V."/>
            <person name="Hung C."/>
            <person name="Brancato J."/>
            <person name="Kumari P."/>
            <person name="Orvis J."/>
            <person name="Tretina K."/>
            <person name="Chibucos M."/>
            <person name="Ott S."/>
            <person name="Sadzewicz L."/>
            <person name="Sengamalay N."/>
            <person name="Shetty A.C."/>
            <person name="Su Q."/>
            <person name="Tallon L."/>
            <person name="Fraser C.M."/>
            <person name="Frutos R."/>
            <person name="Molina D.M."/>
            <person name="Krause P.J."/>
            <person name="Ben Mamoun C."/>
        </authorList>
    </citation>
    <scope>NUCLEOTIDE SEQUENCE [LARGE SCALE GENOMIC DNA]</scope>
    <source>
        <strain evidence="2 3">RI</strain>
    </source>
</reference>
<sequence>MSLIQIGQPFYEWKTRQGLILVTQSGQLINQDPIKKIVTSVNIYNKLSYTFEFNQLQCKHLDISPCENYLAYWLETDKSIFVAITDAPGGGDRTINLSLRIPSNSQIFQLFWTRNHICDEPLLLIVTNSSLELFALCDDMTMRTIKRLSISCLYCWGNNIAGCVLLLTSNTGSSAVLRPYRLVNKTIEVLDALEIEMPNTDPIQQDDIELLFIYGKVYCVHKYVKGGIISLRPLGIRSLEPDIVLSVSGNGKVEICLIDNLLLLIDSHLTATVYDVGFSDESLQKIFTTHIQVPWLKLHENEAIDDMSDCNTNCSQEFEFELEGISFHLPAIFISLDEGTARPVEINWSRVEKHMDSEFTPISCINFYQRRLSRKAEMINLLYKLVDNGYETTELCNVFNIISRAYRSTVQSARESLSKDTECKFVDGIRLWAVPADMLKKFIGESSILTETDILNELFYKILNITNNDSATHIVLKDKCKAQKVLMPLLCYLKSLASVSVAPSPCLNGLLFDLCLCTGKFNTLRSFLVNGVILPSKIVLNRITKFETEYPDQRWIKQIHMDMDITMKNWNSVVQSLLHNKEYLLALDILWKNKVVEYPLYKILSAAATDVKSQECNPRLWCNLLNKVIKWANIESTPNLEKCSMWLPMLKDKISEANDVSLDL</sequence>
<organism evidence="2 3">
    <name type="scientific">Babesia microti (strain RI)</name>
    <dbReference type="NCBI Taxonomy" id="1133968"/>
    <lineage>
        <taxon>Eukaryota</taxon>
        <taxon>Sar</taxon>
        <taxon>Alveolata</taxon>
        <taxon>Apicomplexa</taxon>
        <taxon>Aconoidasida</taxon>
        <taxon>Piroplasmida</taxon>
        <taxon>Babesiidae</taxon>
        <taxon>Babesia</taxon>
    </lineage>
</organism>
<dbReference type="GO" id="GO:0010506">
    <property type="term" value="P:regulation of autophagy"/>
    <property type="evidence" value="ECO:0007669"/>
    <property type="project" value="InterPro"/>
</dbReference>
<dbReference type="GO" id="GO:0031902">
    <property type="term" value="C:late endosome membrane"/>
    <property type="evidence" value="ECO:0007669"/>
    <property type="project" value="TreeGrafter"/>
</dbReference>
<dbReference type="KEGG" id="bmic:BMR1_01G02650"/>
<dbReference type="InterPro" id="IPR009755">
    <property type="entry name" value="RMC1_C"/>
</dbReference>
<feature type="domain" description="Mic1" evidence="1">
    <location>
        <begin position="375"/>
        <end position="610"/>
    </location>
</feature>